<evidence type="ECO:0000313" key="3">
    <source>
        <dbReference type="Proteomes" id="UP000318375"/>
    </source>
</evidence>
<dbReference type="GeneID" id="64766059"/>
<feature type="transmembrane region" description="Helical" evidence="1">
    <location>
        <begin position="16"/>
        <end position="37"/>
    </location>
</feature>
<protein>
    <submittedName>
        <fullName evidence="2">Uncharacterized protein</fullName>
    </submittedName>
</protein>
<accession>A0A4Y6EIG6</accession>
<evidence type="ECO:0000313" key="2">
    <source>
        <dbReference type="EMBL" id="QDF18528.1"/>
    </source>
</evidence>
<dbReference type="RefSeq" id="YP_010058830.1">
    <property type="nucleotide sequence ID" value="NC_054723.1"/>
</dbReference>
<dbReference type="Proteomes" id="UP000318375">
    <property type="component" value="Segment"/>
</dbReference>
<keyword evidence="1" id="KW-0472">Membrane</keyword>
<dbReference type="KEGG" id="vg:64766059"/>
<reference evidence="2 3" key="1">
    <citation type="submission" date="2019-05" db="EMBL/GenBank/DDBJ databases">
        <authorList>
            <person name="Pope W.H."/>
            <person name="Garlena R.A."/>
            <person name="Russell D.A."/>
            <person name="Jacobs-Sera D."/>
            <person name="Hatfull G.F."/>
        </authorList>
    </citation>
    <scope>NUCLEOTIDE SEQUENCE [LARGE SCALE GENOMIC DNA]</scope>
</reference>
<keyword evidence="1" id="KW-1133">Transmembrane helix</keyword>
<evidence type="ECO:0000256" key="1">
    <source>
        <dbReference type="SAM" id="Phobius"/>
    </source>
</evidence>
<name>A0A4Y6EIG6_9CAUD</name>
<proteinExistence type="predicted"/>
<dbReference type="EMBL" id="MK977695">
    <property type="protein sequence ID" value="QDF18528.1"/>
    <property type="molecule type" value="Genomic_DNA"/>
</dbReference>
<keyword evidence="1" id="KW-0812">Transmembrane</keyword>
<organism evidence="2 3">
    <name type="scientific">Gordonia phage Pupper</name>
    <dbReference type="NCBI Taxonomy" id="2571249"/>
    <lineage>
        <taxon>Viruses</taxon>
        <taxon>Duplodnaviria</taxon>
        <taxon>Heunggongvirae</taxon>
        <taxon>Uroviricota</taxon>
        <taxon>Caudoviricetes</taxon>
        <taxon>Puppervirus</taxon>
        <taxon>Puppervirus Pupper</taxon>
    </lineage>
</organism>
<sequence length="38" mass="4217">MGDLTPDPDPVDRRQLWGAVLWLGVAIAIGLFILWLVV</sequence>
<gene>
    <name evidence="2" type="primary">41</name>
    <name evidence="2" type="ORF">SEA_PUPPER_41</name>
</gene>
<keyword evidence="3" id="KW-1185">Reference proteome</keyword>